<comment type="catalytic activity">
    <reaction evidence="2">
        <text>a 3'-end 2',3'-cyclophospho-ribonucleotide-RNA + H2O = a 3'-end 2'-phospho-ribonucleotide-RNA + H(+)</text>
        <dbReference type="Rhea" id="RHEA:11828"/>
        <dbReference type="Rhea" id="RHEA-COMP:10464"/>
        <dbReference type="Rhea" id="RHEA-COMP:17353"/>
        <dbReference type="ChEBI" id="CHEBI:15377"/>
        <dbReference type="ChEBI" id="CHEBI:15378"/>
        <dbReference type="ChEBI" id="CHEBI:83064"/>
        <dbReference type="ChEBI" id="CHEBI:173113"/>
        <dbReference type="EC" id="3.1.4.58"/>
    </reaction>
</comment>
<gene>
    <name evidence="4" type="primary">thpR</name>
    <name evidence="4" type="ORF">D3875_14530</name>
</gene>
<evidence type="ECO:0000256" key="1">
    <source>
        <dbReference type="ARBA" id="ARBA00022801"/>
    </source>
</evidence>
<dbReference type="GO" id="GO:0008664">
    <property type="term" value="F:RNA 2',3'-cyclic 3'-phosphodiesterase activity"/>
    <property type="evidence" value="ECO:0007669"/>
    <property type="project" value="UniProtKB-EC"/>
</dbReference>
<dbReference type="HAMAP" id="MF_01940">
    <property type="entry name" value="RNA_CPDase"/>
    <property type="match status" value="1"/>
</dbReference>
<feature type="compositionally biased region" description="Pro residues" evidence="3">
    <location>
        <begin position="204"/>
        <end position="223"/>
    </location>
</feature>
<feature type="active site" description="Proton donor" evidence="2">
    <location>
        <position position="64"/>
    </location>
</feature>
<comment type="similarity">
    <text evidence="2">Belongs to the 2H phosphoesterase superfamily. ThpR family.</text>
</comment>
<keyword evidence="1 2" id="KW-0378">Hydrolase</keyword>
<evidence type="ECO:0000313" key="5">
    <source>
        <dbReference type="Proteomes" id="UP000286287"/>
    </source>
</evidence>
<dbReference type="InterPro" id="IPR004175">
    <property type="entry name" value="RNA_CPDase"/>
</dbReference>
<evidence type="ECO:0000256" key="2">
    <source>
        <dbReference type="HAMAP-Rule" id="MF_01940"/>
    </source>
</evidence>
<comment type="function">
    <text evidence="2">Hydrolyzes RNA 2',3'-cyclic phosphodiester to an RNA 2'-phosphomonoester.</text>
</comment>
<feature type="short sequence motif" description="HXTX 2" evidence="2">
    <location>
        <begin position="149"/>
        <end position="152"/>
    </location>
</feature>
<dbReference type="AlphaFoldDB" id="A0A418VCP5"/>
<dbReference type="PANTHER" id="PTHR35561">
    <property type="entry name" value="RNA 2',3'-CYCLIC PHOSPHODIESTERASE"/>
    <property type="match status" value="1"/>
</dbReference>
<feature type="short sequence motif" description="HXTX 1" evidence="2">
    <location>
        <begin position="64"/>
        <end position="67"/>
    </location>
</feature>
<dbReference type="EC" id="3.1.4.58" evidence="2"/>
<dbReference type="Gene3D" id="3.90.1140.10">
    <property type="entry name" value="Cyclic phosphodiesterase"/>
    <property type="match status" value="1"/>
</dbReference>
<dbReference type="PANTHER" id="PTHR35561:SF1">
    <property type="entry name" value="RNA 2',3'-CYCLIC PHOSPHODIESTERASE"/>
    <property type="match status" value="1"/>
</dbReference>
<dbReference type="EMBL" id="QYUJ01000014">
    <property type="protein sequence ID" value="RJF73776.1"/>
    <property type="molecule type" value="Genomic_DNA"/>
</dbReference>
<sequence length="223" mass="25050">MAFIDRSVKAKPKGARPQTDEEHTPSTYRLFFALRVPTEIANRLAEMQRKLKGNWRAVNPGQMHITLTYLPAVPPEKIEDLKRLGTRLMQDLPPMQVKLRGTGYFPNEGSPRVWFVKVEAEGLAELAEQLRAGVQELGVQTDDLPFKAHVTLARKKGPAPRIPPLVLDHLEWTASSGSLYRSLLRKTGPLYEPQSTFRFRGTAPPGPQETPPPPQPETHPPKE</sequence>
<dbReference type="Proteomes" id="UP000286287">
    <property type="component" value="Unassembled WGS sequence"/>
</dbReference>
<organism evidence="4 5">
    <name type="scientific">Deinococcus cavernae</name>
    <dbReference type="NCBI Taxonomy" id="2320857"/>
    <lineage>
        <taxon>Bacteria</taxon>
        <taxon>Thermotogati</taxon>
        <taxon>Deinococcota</taxon>
        <taxon>Deinococci</taxon>
        <taxon>Deinococcales</taxon>
        <taxon>Deinococcaceae</taxon>
        <taxon>Deinococcus</taxon>
    </lineage>
</organism>
<feature type="active site" description="Proton acceptor" evidence="2">
    <location>
        <position position="149"/>
    </location>
</feature>
<keyword evidence="5" id="KW-1185">Reference proteome</keyword>
<comment type="caution">
    <text evidence="4">The sequence shown here is derived from an EMBL/GenBank/DDBJ whole genome shotgun (WGS) entry which is preliminary data.</text>
</comment>
<proteinExistence type="inferred from homology"/>
<dbReference type="GO" id="GO:0004113">
    <property type="term" value="F:2',3'-cyclic-nucleotide 3'-phosphodiesterase activity"/>
    <property type="evidence" value="ECO:0007669"/>
    <property type="project" value="InterPro"/>
</dbReference>
<dbReference type="Pfam" id="PF13563">
    <property type="entry name" value="2_5_RNA_ligase2"/>
    <property type="match status" value="1"/>
</dbReference>
<dbReference type="OrthoDB" id="9789350at2"/>
<feature type="region of interest" description="Disordered" evidence="3">
    <location>
        <begin position="193"/>
        <end position="223"/>
    </location>
</feature>
<protein>
    <recommendedName>
        <fullName evidence="2">RNA 2',3'-cyclic phosphodiesterase</fullName>
        <shortName evidence="2">RNA 2',3'-CPDase</shortName>
        <ecNumber evidence="2">3.1.4.58</ecNumber>
    </recommendedName>
</protein>
<dbReference type="NCBIfam" id="TIGR02258">
    <property type="entry name" value="2_5_ligase"/>
    <property type="match status" value="1"/>
</dbReference>
<feature type="region of interest" description="Disordered" evidence="3">
    <location>
        <begin position="1"/>
        <end position="23"/>
    </location>
</feature>
<dbReference type="InterPro" id="IPR009097">
    <property type="entry name" value="Cyclic_Pdiesterase"/>
</dbReference>
<evidence type="ECO:0000256" key="3">
    <source>
        <dbReference type="SAM" id="MobiDB-lite"/>
    </source>
</evidence>
<name>A0A418VCP5_9DEIO</name>
<evidence type="ECO:0000313" key="4">
    <source>
        <dbReference type="EMBL" id="RJF73776.1"/>
    </source>
</evidence>
<reference evidence="4 5" key="1">
    <citation type="submission" date="2018-09" db="EMBL/GenBank/DDBJ databases">
        <authorList>
            <person name="Zhu H."/>
        </authorList>
    </citation>
    <scope>NUCLEOTIDE SEQUENCE [LARGE SCALE GENOMIC DNA]</scope>
    <source>
        <strain evidence="4 5">K2S05-167</strain>
    </source>
</reference>
<dbReference type="SUPFAM" id="SSF55144">
    <property type="entry name" value="LigT-like"/>
    <property type="match status" value="1"/>
</dbReference>
<accession>A0A418VCP5</accession>